<sequence length="222" mass="23853">MNGDREGFEEDVKMEKLVFMWGYLPGALPQRLPLLSPLVVRLPPSSSVGTSWKDVCGGGCGFAMAISDSGKLITWGSTDDLGQSFVTSGKHGEKPEPFPLPTETPIVKAAACWAHCVAITGIADLIFTVSIKIKSTPLPLILLRKDDCFTASSCAYVSGILELNQVQLSNAESGEVYTWGWKECVPSGKVFGSPSIGLSIEKDVFEKQSLLTEQGICCLAYV</sequence>
<accession>A0A8S0RB48</accession>
<keyword evidence="2" id="KW-1185">Reference proteome</keyword>
<dbReference type="AlphaFoldDB" id="A0A8S0RB48"/>
<name>A0A8S0RB48_OLEEU</name>
<reference evidence="1 2" key="1">
    <citation type="submission" date="2019-12" db="EMBL/GenBank/DDBJ databases">
        <authorList>
            <person name="Alioto T."/>
            <person name="Alioto T."/>
            <person name="Gomez Garrido J."/>
        </authorList>
    </citation>
    <scope>NUCLEOTIDE SEQUENCE [LARGE SCALE GENOMIC DNA]</scope>
</reference>
<gene>
    <name evidence="1" type="ORF">OLEA9_A106023</name>
</gene>
<dbReference type="Gramene" id="OE9A106023T1">
    <property type="protein sequence ID" value="OE9A106023C1"/>
    <property type="gene ID" value="OE9A106023"/>
</dbReference>
<evidence type="ECO:0000313" key="1">
    <source>
        <dbReference type="EMBL" id="CAA2976134.1"/>
    </source>
</evidence>
<dbReference type="Proteomes" id="UP000594638">
    <property type="component" value="Unassembled WGS sequence"/>
</dbReference>
<proteinExistence type="predicted"/>
<organism evidence="1 2">
    <name type="scientific">Olea europaea subsp. europaea</name>
    <dbReference type="NCBI Taxonomy" id="158383"/>
    <lineage>
        <taxon>Eukaryota</taxon>
        <taxon>Viridiplantae</taxon>
        <taxon>Streptophyta</taxon>
        <taxon>Embryophyta</taxon>
        <taxon>Tracheophyta</taxon>
        <taxon>Spermatophyta</taxon>
        <taxon>Magnoliopsida</taxon>
        <taxon>eudicotyledons</taxon>
        <taxon>Gunneridae</taxon>
        <taxon>Pentapetalae</taxon>
        <taxon>asterids</taxon>
        <taxon>lamiids</taxon>
        <taxon>Lamiales</taxon>
        <taxon>Oleaceae</taxon>
        <taxon>Oleeae</taxon>
        <taxon>Olea</taxon>
    </lineage>
</organism>
<dbReference type="Gene3D" id="2.130.10.30">
    <property type="entry name" value="Regulator of chromosome condensation 1/beta-lactamase-inhibitor protein II"/>
    <property type="match status" value="1"/>
</dbReference>
<protein>
    <submittedName>
        <fullName evidence="1">Uncharacterized protein</fullName>
    </submittedName>
</protein>
<dbReference type="InterPro" id="IPR009091">
    <property type="entry name" value="RCC1/BLIP-II"/>
</dbReference>
<comment type="caution">
    <text evidence="1">The sequence shown here is derived from an EMBL/GenBank/DDBJ whole genome shotgun (WGS) entry which is preliminary data.</text>
</comment>
<dbReference type="EMBL" id="CACTIH010002364">
    <property type="protein sequence ID" value="CAA2976134.1"/>
    <property type="molecule type" value="Genomic_DNA"/>
</dbReference>
<dbReference type="SUPFAM" id="SSF50985">
    <property type="entry name" value="RCC1/BLIP-II"/>
    <property type="match status" value="1"/>
</dbReference>
<evidence type="ECO:0000313" key="2">
    <source>
        <dbReference type="Proteomes" id="UP000594638"/>
    </source>
</evidence>